<dbReference type="Gene3D" id="3.40.50.2300">
    <property type="match status" value="1"/>
</dbReference>
<dbReference type="AlphaFoldDB" id="A0A5J5A3K1"/>
<dbReference type="InterPro" id="IPR015683">
    <property type="entry name" value="Ionotropic_Glu_rcpt"/>
</dbReference>
<evidence type="ECO:0000256" key="1">
    <source>
        <dbReference type="ARBA" id="ARBA00004370"/>
    </source>
</evidence>
<keyword evidence="3" id="KW-1133">Transmembrane helix</keyword>
<accession>A0A5J5A3K1</accession>
<feature type="domain" description="Receptor ligand binding region" evidence="5">
    <location>
        <begin position="3"/>
        <end position="109"/>
    </location>
</feature>
<dbReference type="Pfam" id="PF01094">
    <property type="entry name" value="ANF_receptor"/>
    <property type="match status" value="1"/>
</dbReference>
<evidence type="ECO:0000313" key="6">
    <source>
        <dbReference type="EMBL" id="KAA8525675.1"/>
    </source>
</evidence>
<dbReference type="PANTHER" id="PTHR34836">
    <property type="entry name" value="OS06G0188250 PROTEIN"/>
    <property type="match status" value="1"/>
</dbReference>
<evidence type="ECO:0000259" key="5">
    <source>
        <dbReference type="Pfam" id="PF01094"/>
    </source>
</evidence>
<dbReference type="FunFam" id="3.40.50.2300:FF:000081">
    <property type="entry name" value="Glutamate receptor"/>
    <property type="match status" value="1"/>
</dbReference>
<reference evidence="6 7" key="1">
    <citation type="submission" date="2019-09" db="EMBL/GenBank/DDBJ databases">
        <title>A chromosome-level genome assembly of the Chinese tupelo Nyssa sinensis.</title>
        <authorList>
            <person name="Yang X."/>
            <person name="Kang M."/>
            <person name="Yang Y."/>
            <person name="Xiong H."/>
            <person name="Wang M."/>
            <person name="Zhang Z."/>
            <person name="Wang Z."/>
            <person name="Wu H."/>
            <person name="Ma T."/>
            <person name="Liu J."/>
            <person name="Xi Z."/>
        </authorList>
    </citation>
    <scope>NUCLEOTIDE SEQUENCE [LARGE SCALE GENOMIC DNA]</scope>
    <source>
        <strain evidence="6">J267</strain>
        <tissue evidence="6">Leaf</tissue>
    </source>
</reference>
<dbReference type="OrthoDB" id="5984008at2759"/>
<dbReference type="EMBL" id="CM018046">
    <property type="protein sequence ID" value="KAA8525675.1"/>
    <property type="molecule type" value="Genomic_DNA"/>
</dbReference>
<dbReference type="Proteomes" id="UP000325577">
    <property type="component" value="Linkage Group LG3"/>
</dbReference>
<evidence type="ECO:0000256" key="4">
    <source>
        <dbReference type="ARBA" id="ARBA00023136"/>
    </source>
</evidence>
<comment type="subcellular location">
    <subcellularLocation>
        <location evidence="1">Membrane</location>
    </subcellularLocation>
</comment>
<name>A0A5J5A3K1_9ASTE</name>
<dbReference type="GO" id="GO:0016020">
    <property type="term" value="C:membrane"/>
    <property type="evidence" value="ECO:0007669"/>
    <property type="project" value="UniProtKB-SubCell"/>
</dbReference>
<evidence type="ECO:0000256" key="2">
    <source>
        <dbReference type="ARBA" id="ARBA00022692"/>
    </source>
</evidence>
<gene>
    <name evidence="6" type="ORF">F0562_007530</name>
</gene>
<dbReference type="InterPro" id="IPR028082">
    <property type="entry name" value="Peripla_BP_I"/>
</dbReference>
<evidence type="ECO:0000256" key="3">
    <source>
        <dbReference type="ARBA" id="ARBA00022989"/>
    </source>
</evidence>
<protein>
    <recommendedName>
        <fullName evidence="5">Receptor ligand binding region domain-containing protein</fullName>
    </recommendedName>
</protein>
<keyword evidence="2" id="KW-0812">Transmembrane</keyword>
<keyword evidence="7" id="KW-1185">Reference proteome</keyword>
<evidence type="ECO:0000313" key="7">
    <source>
        <dbReference type="Proteomes" id="UP000325577"/>
    </source>
</evidence>
<dbReference type="InterPro" id="IPR001828">
    <property type="entry name" value="ANF_lig-bd_rcpt"/>
</dbReference>
<proteinExistence type="predicted"/>
<organism evidence="6 7">
    <name type="scientific">Nyssa sinensis</name>
    <dbReference type="NCBI Taxonomy" id="561372"/>
    <lineage>
        <taxon>Eukaryota</taxon>
        <taxon>Viridiplantae</taxon>
        <taxon>Streptophyta</taxon>
        <taxon>Embryophyta</taxon>
        <taxon>Tracheophyta</taxon>
        <taxon>Spermatophyta</taxon>
        <taxon>Magnoliopsida</taxon>
        <taxon>eudicotyledons</taxon>
        <taxon>Gunneridae</taxon>
        <taxon>Pentapetalae</taxon>
        <taxon>asterids</taxon>
        <taxon>Cornales</taxon>
        <taxon>Nyssaceae</taxon>
        <taxon>Nyssa</taxon>
    </lineage>
</organism>
<sequence length="218" mass="24880">MPIYVHNEFGEAIIPFLTDALQDIDARVAYRSSIHPSANDNKIVAELYKLMTMQTRVFIVHMALTLGFRFFAKAKEVGMMTEGYVWIITDGITNFLSMMDHFVIDSMQGSQVMGTNKEHEQLEAGLGGVQDGLHRMELDMADKFRHLKETLNRLSNVLLSNQEPSSHGNHHREGNDRGQQVVFSKIAKLEFPLFLGNDPTEWFNRVNQFFEFQGTPKA</sequence>
<dbReference type="SUPFAM" id="SSF53822">
    <property type="entry name" value="Periplasmic binding protein-like I"/>
    <property type="match status" value="1"/>
</dbReference>
<keyword evidence="4" id="KW-0472">Membrane</keyword>
<dbReference type="PANTHER" id="PTHR34836:SF1">
    <property type="entry name" value="OS09G0428600 PROTEIN"/>
    <property type="match status" value="1"/>
</dbReference>